<evidence type="ECO:0000313" key="1">
    <source>
        <dbReference type="EMBL" id="GAS96549.1"/>
    </source>
</evidence>
<dbReference type="Proteomes" id="UP000069443">
    <property type="component" value="Unassembled WGS sequence"/>
</dbReference>
<keyword evidence="2" id="KW-1185">Reference proteome</keyword>
<dbReference type="Pfam" id="PF10604">
    <property type="entry name" value="Polyketide_cyc2"/>
    <property type="match status" value="1"/>
</dbReference>
<reference evidence="2" key="2">
    <citation type="submission" date="2016-02" db="EMBL/GenBank/DDBJ databases">
        <title>Draft genome sequence of five rapidly growing Mycobacterium species.</title>
        <authorList>
            <person name="Katahira K."/>
            <person name="Gotou Y."/>
            <person name="Iida K."/>
            <person name="Ogura Y."/>
            <person name="Hayashi T."/>
        </authorList>
    </citation>
    <scope>NUCLEOTIDE SEQUENCE [LARGE SCALE GENOMIC DNA]</scope>
    <source>
        <strain evidence="2">JCM15298</strain>
    </source>
</reference>
<gene>
    <name evidence="1" type="ORF">RMCC_3515</name>
</gene>
<dbReference type="RefSeq" id="WP_062657543.1">
    <property type="nucleotide sequence ID" value="NZ_BCSY01000053.1"/>
</dbReference>
<comment type="caution">
    <text evidence="1">The sequence shown here is derived from an EMBL/GenBank/DDBJ whole genome shotgun (WGS) entry which is preliminary data.</text>
</comment>
<dbReference type="InterPro" id="IPR019587">
    <property type="entry name" value="Polyketide_cyclase/dehydratase"/>
</dbReference>
<dbReference type="Gene3D" id="3.30.530.20">
    <property type="match status" value="1"/>
</dbReference>
<dbReference type="OrthoDB" id="4618973at2"/>
<reference evidence="2" key="1">
    <citation type="journal article" date="2016" name="Genome Announc.">
        <title>Draft Genome Sequences of Five Rapidly Growing Mycobacterium Species, M. thermoresistibile, M. fortuitum subsp. acetamidolyticum, M. canariasense, M. brisbanense, and M. novocastrense.</title>
        <authorList>
            <person name="Katahira K."/>
            <person name="Ogura Y."/>
            <person name="Gotoh Y."/>
            <person name="Hayashi T."/>
        </authorList>
    </citation>
    <scope>NUCLEOTIDE SEQUENCE [LARGE SCALE GENOMIC DNA]</scope>
    <source>
        <strain evidence="2">JCM15298</strain>
    </source>
</reference>
<sequence length="154" mass="17237">MGSPLLQAQIDIDAPVSEVWALISDLRRMPQWSPQCRAMKVLGRTRVGAKAINVNRRNNMFWPTTCTITELEPQRSLAFRVDFNAMRWSYELEPLDGGGTRVIESRRAPEGFKTVPTLLVDKFMGGVPGFEQELLAGMNASLQRIKTAAESATR</sequence>
<dbReference type="InterPro" id="IPR023393">
    <property type="entry name" value="START-like_dom_sf"/>
</dbReference>
<name>A0A100WEP2_MYCCR</name>
<dbReference type="EMBL" id="BCSY01000053">
    <property type="protein sequence ID" value="GAS96549.1"/>
    <property type="molecule type" value="Genomic_DNA"/>
</dbReference>
<evidence type="ECO:0000313" key="2">
    <source>
        <dbReference type="Proteomes" id="UP000069443"/>
    </source>
</evidence>
<dbReference type="CDD" id="cd07812">
    <property type="entry name" value="SRPBCC"/>
    <property type="match status" value="1"/>
</dbReference>
<organism evidence="1 2">
    <name type="scientific">Mycolicibacterium canariasense</name>
    <name type="common">Mycobacterium canariasense</name>
    <dbReference type="NCBI Taxonomy" id="228230"/>
    <lineage>
        <taxon>Bacteria</taxon>
        <taxon>Bacillati</taxon>
        <taxon>Actinomycetota</taxon>
        <taxon>Actinomycetes</taxon>
        <taxon>Mycobacteriales</taxon>
        <taxon>Mycobacteriaceae</taxon>
        <taxon>Mycolicibacterium</taxon>
    </lineage>
</organism>
<dbReference type="STRING" id="228230.RMCC_3515"/>
<dbReference type="AlphaFoldDB" id="A0A100WEP2"/>
<protein>
    <submittedName>
        <fullName evidence="1">Cyclase/dehydrase</fullName>
    </submittedName>
</protein>
<dbReference type="SUPFAM" id="SSF55961">
    <property type="entry name" value="Bet v1-like"/>
    <property type="match status" value="1"/>
</dbReference>
<proteinExistence type="predicted"/>
<accession>A0A100WEP2</accession>